<sequence length="62" mass="6666">MPDDTFRRHLAEAGLLSDRVEGLMGVFTAARAGEFAAQDPTLTTVIGRAPIALEVLLRDQLA</sequence>
<dbReference type="Proteomes" id="UP000298513">
    <property type="component" value="Unassembled WGS sequence"/>
</dbReference>
<proteinExistence type="predicted"/>
<evidence type="ECO:0000313" key="1">
    <source>
        <dbReference type="EMBL" id="TGN84630.1"/>
    </source>
</evidence>
<dbReference type="AlphaFoldDB" id="A0A4Z1DKC8"/>
<comment type="caution">
    <text evidence="1">The sequence shown here is derived from an EMBL/GenBank/DDBJ whole genome shotgun (WGS) entry which is preliminary data.</text>
</comment>
<gene>
    <name evidence="1" type="ORF">E5082_09580</name>
</gene>
<dbReference type="EMBL" id="SRRU01000003">
    <property type="protein sequence ID" value="TGN84630.1"/>
    <property type="molecule type" value="Genomic_DNA"/>
</dbReference>
<dbReference type="GeneID" id="91530169"/>
<evidence type="ECO:0000313" key="2">
    <source>
        <dbReference type="Proteomes" id="UP000298513"/>
    </source>
</evidence>
<reference evidence="1 2" key="1">
    <citation type="submission" date="2019-04" db="EMBL/GenBank/DDBJ databases">
        <title>Streptomyces sp. nov. Bv016 isolated from bark of Buahinia variegata.</title>
        <authorList>
            <person name="Kanchanasin P."/>
            <person name="Tanasupawat S."/>
            <person name="Yuki M."/>
            <person name="Kudo T."/>
        </authorList>
    </citation>
    <scope>NUCLEOTIDE SEQUENCE [LARGE SCALE GENOMIC DNA]</scope>
    <source>
        <strain evidence="1 2">JCM 4765</strain>
    </source>
</reference>
<accession>A0A4Z1DKC8</accession>
<name>A0A4Z1DKC8_STRGP</name>
<protein>
    <submittedName>
        <fullName evidence="1">Uncharacterized protein</fullName>
    </submittedName>
</protein>
<keyword evidence="2" id="KW-1185">Reference proteome</keyword>
<dbReference type="RefSeq" id="WP_135790853.1">
    <property type="nucleotide sequence ID" value="NZ_BNBQ01000003.1"/>
</dbReference>
<organism evidence="1 2">
    <name type="scientific">Streptomyces griseoluteus</name>
    <dbReference type="NCBI Taxonomy" id="29306"/>
    <lineage>
        <taxon>Bacteria</taxon>
        <taxon>Bacillati</taxon>
        <taxon>Actinomycetota</taxon>
        <taxon>Actinomycetes</taxon>
        <taxon>Kitasatosporales</taxon>
        <taxon>Streptomycetaceae</taxon>
        <taxon>Streptomyces</taxon>
    </lineage>
</organism>